<reference evidence="2" key="2">
    <citation type="submission" date="2013-10" db="EMBL/GenBank/DDBJ databases">
        <authorList>
            <person name="Aslett M."/>
        </authorList>
    </citation>
    <scope>NUCLEOTIDE SEQUENCE [LARGE SCALE GENOMIC DNA]</scope>
    <source>
        <strain evidence="2">Houghton</strain>
    </source>
</reference>
<dbReference type="EMBL" id="HG681604">
    <property type="protein sequence ID" value="CDJ28871.1"/>
    <property type="molecule type" value="Genomic_DNA"/>
</dbReference>
<sequence length="144" mass="16420">MACNMKQLRHNERVLRFMLQQQPPLQLRGLPALQLYALQQHHQQHQGPEQQRSEAPAGWASSVQQLLEIRSLGPRTLKQLGEDDGALLSAWGPHGPPQGPPEAGRLGAWLRRLGQLYEDELKQLVEKRLQQADEEYPIYTSYSP</sequence>
<dbReference type="RefSeq" id="XP_013351445.1">
    <property type="nucleotide sequence ID" value="XM_013495991.1"/>
</dbReference>
<feature type="compositionally biased region" description="Low complexity" evidence="1">
    <location>
        <begin position="39"/>
        <end position="50"/>
    </location>
</feature>
<protein>
    <submittedName>
        <fullName evidence="2">Uncharacterized protein</fullName>
    </submittedName>
</protein>
<dbReference type="VEuPathDB" id="ToxoDB:EMH_0002450"/>
<dbReference type="GeneID" id="25375309"/>
<feature type="region of interest" description="Disordered" evidence="1">
    <location>
        <begin position="84"/>
        <end position="105"/>
    </location>
</feature>
<name>U6JVV1_9EIME</name>
<accession>U6JVV1</accession>
<dbReference type="Proteomes" id="UP000030744">
    <property type="component" value="Unassembled WGS sequence"/>
</dbReference>
<keyword evidence="3" id="KW-1185">Reference proteome</keyword>
<dbReference type="OrthoDB" id="347659at2759"/>
<proteinExistence type="predicted"/>
<organism evidence="2 3">
    <name type="scientific">Eimeria mitis</name>
    <dbReference type="NCBI Taxonomy" id="44415"/>
    <lineage>
        <taxon>Eukaryota</taxon>
        <taxon>Sar</taxon>
        <taxon>Alveolata</taxon>
        <taxon>Apicomplexa</taxon>
        <taxon>Conoidasida</taxon>
        <taxon>Coccidia</taxon>
        <taxon>Eucoccidiorida</taxon>
        <taxon>Eimeriorina</taxon>
        <taxon>Eimeriidae</taxon>
        <taxon>Eimeria</taxon>
    </lineage>
</organism>
<evidence type="ECO:0000313" key="3">
    <source>
        <dbReference type="Proteomes" id="UP000030744"/>
    </source>
</evidence>
<dbReference type="AlphaFoldDB" id="U6JVV1"/>
<feature type="region of interest" description="Disordered" evidence="1">
    <location>
        <begin position="39"/>
        <end position="59"/>
    </location>
</feature>
<reference evidence="2" key="1">
    <citation type="submission" date="2013-10" db="EMBL/GenBank/DDBJ databases">
        <title>Genomic analysis of the causative agents of coccidiosis in chickens.</title>
        <authorList>
            <person name="Reid A.J."/>
            <person name="Blake D."/>
            <person name="Billington K."/>
            <person name="Browne H."/>
            <person name="Dunn M."/>
            <person name="Hung S."/>
            <person name="Kawahara F."/>
            <person name="Miranda-Saavedra D."/>
            <person name="Mourier T."/>
            <person name="Nagra H."/>
            <person name="Otto T.D."/>
            <person name="Rawlings N."/>
            <person name="Sanchez A."/>
            <person name="Sanders M."/>
            <person name="Subramaniam C."/>
            <person name="Tay Y."/>
            <person name="Dear P."/>
            <person name="Doerig C."/>
            <person name="Gruber A."/>
            <person name="Parkinson J."/>
            <person name="Shirley M."/>
            <person name="Wan K.L."/>
            <person name="Berriman M."/>
            <person name="Tomley F."/>
            <person name="Pain A."/>
        </authorList>
    </citation>
    <scope>NUCLEOTIDE SEQUENCE [LARGE SCALE GENOMIC DNA]</scope>
    <source>
        <strain evidence="2">Houghton</strain>
    </source>
</reference>
<evidence type="ECO:0000256" key="1">
    <source>
        <dbReference type="SAM" id="MobiDB-lite"/>
    </source>
</evidence>
<gene>
    <name evidence="2" type="ORF">EMH_0002450</name>
</gene>
<evidence type="ECO:0000313" key="2">
    <source>
        <dbReference type="EMBL" id="CDJ28871.1"/>
    </source>
</evidence>